<evidence type="ECO:0008006" key="4">
    <source>
        <dbReference type="Google" id="ProtNLM"/>
    </source>
</evidence>
<gene>
    <name evidence="2" type="ORF">IV203_013868</name>
</gene>
<dbReference type="InterPro" id="IPR037997">
    <property type="entry name" value="Dgk1-like"/>
</dbReference>
<evidence type="ECO:0000256" key="1">
    <source>
        <dbReference type="SAM" id="Phobius"/>
    </source>
</evidence>
<feature type="transmembrane region" description="Helical" evidence="1">
    <location>
        <begin position="12"/>
        <end position="31"/>
    </location>
</feature>
<keyword evidence="1" id="KW-0472">Membrane</keyword>
<dbReference type="EMBL" id="JAGRRH010000001">
    <property type="protein sequence ID" value="KAG7374773.1"/>
    <property type="molecule type" value="Genomic_DNA"/>
</dbReference>
<dbReference type="OrthoDB" id="5673at2759"/>
<dbReference type="GO" id="GO:0006654">
    <property type="term" value="P:phosphatidic acid biosynthetic process"/>
    <property type="evidence" value="ECO:0007669"/>
    <property type="project" value="TreeGrafter"/>
</dbReference>
<name>A0A9K3Q8D6_9STRA</name>
<reference evidence="2" key="2">
    <citation type="submission" date="2021-04" db="EMBL/GenBank/DDBJ databases">
        <authorList>
            <person name="Podell S."/>
        </authorList>
    </citation>
    <scope>NUCLEOTIDE SEQUENCE</scope>
    <source>
        <strain evidence="2">Hildebrandi</strain>
    </source>
</reference>
<keyword evidence="1" id="KW-1133">Transmembrane helix</keyword>
<dbReference type="Proteomes" id="UP000693970">
    <property type="component" value="Unassembled WGS sequence"/>
</dbReference>
<evidence type="ECO:0000313" key="2">
    <source>
        <dbReference type="EMBL" id="KAG7374773.1"/>
    </source>
</evidence>
<reference evidence="2" key="1">
    <citation type="journal article" date="2021" name="Sci. Rep.">
        <title>Diploid genomic architecture of Nitzschia inconspicua, an elite biomass production diatom.</title>
        <authorList>
            <person name="Oliver A."/>
            <person name="Podell S."/>
            <person name="Pinowska A."/>
            <person name="Traller J.C."/>
            <person name="Smith S.R."/>
            <person name="McClure R."/>
            <person name="Beliaev A."/>
            <person name="Bohutskyi P."/>
            <person name="Hill E.A."/>
            <person name="Rabines A."/>
            <person name="Zheng H."/>
            <person name="Allen L.Z."/>
            <person name="Kuo A."/>
            <person name="Grigoriev I.V."/>
            <person name="Allen A.E."/>
            <person name="Hazlebeck D."/>
            <person name="Allen E.E."/>
        </authorList>
    </citation>
    <scope>NUCLEOTIDE SEQUENCE</scope>
    <source>
        <strain evidence="2">Hildebrandi</strain>
    </source>
</reference>
<organism evidence="2 3">
    <name type="scientific">Nitzschia inconspicua</name>
    <dbReference type="NCBI Taxonomy" id="303405"/>
    <lineage>
        <taxon>Eukaryota</taxon>
        <taxon>Sar</taxon>
        <taxon>Stramenopiles</taxon>
        <taxon>Ochrophyta</taxon>
        <taxon>Bacillariophyta</taxon>
        <taxon>Bacillariophyceae</taxon>
        <taxon>Bacillariophycidae</taxon>
        <taxon>Bacillariales</taxon>
        <taxon>Bacillariaceae</taxon>
        <taxon>Nitzschia</taxon>
    </lineage>
</organism>
<evidence type="ECO:0000313" key="3">
    <source>
        <dbReference type="Proteomes" id="UP000693970"/>
    </source>
</evidence>
<accession>A0A9K3Q8D6</accession>
<dbReference type="GO" id="GO:0004143">
    <property type="term" value="F:ATP-dependent diacylglycerol kinase activity"/>
    <property type="evidence" value="ECO:0007669"/>
    <property type="project" value="InterPro"/>
</dbReference>
<feature type="transmembrane region" description="Helical" evidence="1">
    <location>
        <begin position="62"/>
        <end position="81"/>
    </location>
</feature>
<dbReference type="GO" id="GO:0005789">
    <property type="term" value="C:endoplasmic reticulum membrane"/>
    <property type="evidence" value="ECO:0007669"/>
    <property type="project" value="TreeGrafter"/>
</dbReference>
<keyword evidence="3" id="KW-1185">Reference proteome</keyword>
<feature type="transmembrane region" description="Helical" evidence="1">
    <location>
        <begin position="159"/>
        <end position="177"/>
    </location>
</feature>
<feature type="transmembrane region" description="Helical" evidence="1">
    <location>
        <begin position="101"/>
        <end position="121"/>
    </location>
</feature>
<sequence length="222" mass="24328">MELPILTSDLLFRAISLVVLVVGFQLCIARVPSLQKETKRRWQHALTGHILVQSSYILPKSVAIFLLLSTSMGMWAWRTVFPEHFYRAFGPLLRKSELDGTQYMPGAFYFLLGTAVTVWLVDGWTVPRYAVECLALADPVASWIGSTVPSPKINKRTSVSGCLACFVTAFGVGYAMLGDTHNDFITLSIGALACTVAEAMPFGNDNLNIPIITALGIDKLGR</sequence>
<protein>
    <recommendedName>
        <fullName evidence="4">Dolichol kinase</fullName>
    </recommendedName>
</protein>
<dbReference type="PANTHER" id="PTHR31303:SF1">
    <property type="entry name" value="CTP-DEPENDENT DIACYLGLYCEROL KINASE 1"/>
    <property type="match status" value="1"/>
</dbReference>
<dbReference type="AlphaFoldDB" id="A0A9K3Q8D6"/>
<dbReference type="PANTHER" id="PTHR31303">
    <property type="entry name" value="CTP-DEPENDENT DIACYLGLYCEROL KINASE 1"/>
    <property type="match status" value="1"/>
</dbReference>
<proteinExistence type="predicted"/>
<comment type="caution">
    <text evidence="2">The sequence shown here is derived from an EMBL/GenBank/DDBJ whole genome shotgun (WGS) entry which is preliminary data.</text>
</comment>
<keyword evidence="1" id="KW-0812">Transmembrane</keyword>